<dbReference type="GO" id="GO:0008168">
    <property type="term" value="F:methyltransferase activity"/>
    <property type="evidence" value="ECO:0007669"/>
    <property type="project" value="UniProtKB-KW"/>
</dbReference>
<keyword evidence="2" id="KW-0489">Methyltransferase</keyword>
<dbReference type="GO" id="GO:0032259">
    <property type="term" value="P:methylation"/>
    <property type="evidence" value="ECO:0007669"/>
    <property type="project" value="UniProtKB-KW"/>
</dbReference>
<keyword evidence="2" id="KW-0808">Transferase</keyword>
<organism evidence="2 3">
    <name type="scientific">Candidatus Chloroploca mongolica</name>
    <dbReference type="NCBI Taxonomy" id="2528176"/>
    <lineage>
        <taxon>Bacteria</taxon>
        <taxon>Bacillati</taxon>
        <taxon>Chloroflexota</taxon>
        <taxon>Chloroflexia</taxon>
        <taxon>Chloroflexales</taxon>
        <taxon>Chloroflexineae</taxon>
        <taxon>Oscillochloridaceae</taxon>
        <taxon>Candidatus Chloroploca</taxon>
    </lineage>
</organism>
<dbReference type="InterPro" id="IPR029063">
    <property type="entry name" value="SAM-dependent_MTases_sf"/>
</dbReference>
<dbReference type="Pfam" id="PF08241">
    <property type="entry name" value="Methyltransf_11"/>
    <property type="match status" value="1"/>
</dbReference>
<evidence type="ECO:0000313" key="2">
    <source>
        <dbReference type="EMBL" id="MBP1467096.1"/>
    </source>
</evidence>
<keyword evidence="3" id="KW-1185">Reference proteome</keyword>
<proteinExistence type="predicted"/>
<comment type="caution">
    <text evidence="2">The sequence shown here is derived from an EMBL/GenBank/DDBJ whole genome shotgun (WGS) entry which is preliminary data.</text>
</comment>
<dbReference type="Proteomes" id="UP001193081">
    <property type="component" value="Unassembled WGS sequence"/>
</dbReference>
<dbReference type="EMBL" id="SIJK02000028">
    <property type="protein sequence ID" value="MBP1467096.1"/>
    <property type="molecule type" value="Genomic_DNA"/>
</dbReference>
<feature type="domain" description="Methyltransferase type 11" evidence="1">
    <location>
        <begin position="55"/>
        <end position="146"/>
    </location>
</feature>
<gene>
    <name evidence="2" type="ORF">EYB53_015385</name>
</gene>
<accession>A0ABS4DCC5</accession>
<dbReference type="SUPFAM" id="SSF53335">
    <property type="entry name" value="S-adenosyl-L-methionine-dependent methyltransferases"/>
    <property type="match status" value="1"/>
</dbReference>
<dbReference type="PANTHER" id="PTHR43591">
    <property type="entry name" value="METHYLTRANSFERASE"/>
    <property type="match status" value="1"/>
</dbReference>
<dbReference type="InterPro" id="IPR013216">
    <property type="entry name" value="Methyltransf_11"/>
</dbReference>
<dbReference type="RefSeq" id="WP_167857428.1">
    <property type="nucleotide sequence ID" value="NZ_SIJK02000028.1"/>
</dbReference>
<evidence type="ECO:0000259" key="1">
    <source>
        <dbReference type="Pfam" id="PF08241"/>
    </source>
</evidence>
<dbReference type="CDD" id="cd02440">
    <property type="entry name" value="AdoMet_MTases"/>
    <property type="match status" value="1"/>
</dbReference>
<evidence type="ECO:0000313" key="3">
    <source>
        <dbReference type="Proteomes" id="UP001193081"/>
    </source>
</evidence>
<dbReference type="Gene3D" id="3.40.50.150">
    <property type="entry name" value="Vaccinia Virus protein VP39"/>
    <property type="match status" value="1"/>
</dbReference>
<reference evidence="2 3" key="1">
    <citation type="submission" date="2021-03" db="EMBL/GenBank/DDBJ databases">
        <authorList>
            <person name="Grouzdev D.S."/>
        </authorList>
    </citation>
    <scope>NUCLEOTIDE SEQUENCE [LARGE SCALE GENOMIC DNA]</scope>
    <source>
        <strain evidence="2 3">M50-1</strain>
    </source>
</reference>
<protein>
    <submittedName>
        <fullName evidence="2">Methyltransferase domain-containing protein</fullName>
    </submittedName>
</protein>
<sequence>MSWYPIEIRHTPTEVAEQAAYDTLYRDRGLHQRDSLYLWFLDLVRRASPPPGRLLDVSCGEGDFLRFAQRAGYQGMGIDFSVAALHQLDQRGGAAIPLAASNAQRLPFADHTFDLVTNIGSLEHYFAPEQGVREMARVLRPGGTAVVLLPNAFGLFGNIWHVLRHGEVFDDGQPLQRYASRGSWQRLLADHGLRTQRVVVLERPLPRTRTDWQWMLRRPHTFVRSLIGPIVPVNLGDLLVFVCTPS</sequence>
<name>A0ABS4DCC5_9CHLR</name>